<organism evidence="4 5">
    <name type="scientific">Roseovarius ramblicola</name>
    <dbReference type="NCBI Taxonomy" id="2022336"/>
    <lineage>
        <taxon>Bacteria</taxon>
        <taxon>Pseudomonadati</taxon>
        <taxon>Pseudomonadota</taxon>
        <taxon>Alphaproteobacteria</taxon>
        <taxon>Rhodobacterales</taxon>
        <taxon>Roseobacteraceae</taxon>
        <taxon>Roseovarius</taxon>
    </lineage>
</organism>
<dbReference type="CDD" id="cd12164">
    <property type="entry name" value="GDH_like_2"/>
    <property type="match status" value="1"/>
</dbReference>
<protein>
    <submittedName>
        <fullName evidence="4">2-hydroxyacid dehydrogenase</fullName>
    </submittedName>
</protein>
<dbReference type="PANTHER" id="PTHR43333">
    <property type="entry name" value="2-HACID_DH_C DOMAIN-CONTAINING PROTEIN"/>
    <property type="match status" value="1"/>
</dbReference>
<proteinExistence type="predicted"/>
<sequence>MTLLMLGPPERARAWLPIFDAAGEELVVGEDAVQDPSAITHLACWTPPADLGRYPNLKAVISTGAGVDQMPALPPGVALTRTLAPGIDAMVRDWVLMATLMLHRDMPRYLEQAALGEWRTHPPRPASAGRVGIMGLGRIGRAAAASLSSLGFDVAGWNRSGHPADNIEVYGHADLAAFLARTDLLICLLPLTNETRGLLGADVFALLPEGAALVHAGRGAQLDMEAMRSALDAGRLRAAMLDVTEPEPLPQSHWAWTDPRVVITPHTAAETDAVEGARHALAVIRATRDGTVIPGLVDKEQGY</sequence>
<dbReference type="EMBL" id="JBHMEC010000026">
    <property type="protein sequence ID" value="MFB9151260.1"/>
    <property type="molecule type" value="Genomic_DNA"/>
</dbReference>
<keyword evidence="5" id="KW-1185">Reference proteome</keyword>
<dbReference type="InterPro" id="IPR036291">
    <property type="entry name" value="NAD(P)-bd_dom_sf"/>
</dbReference>
<feature type="domain" description="D-isomer specific 2-hydroxyacid dehydrogenase NAD-binding" evidence="3">
    <location>
        <begin position="97"/>
        <end position="268"/>
    </location>
</feature>
<gene>
    <name evidence="4" type="ORF">ACFFU4_16025</name>
</gene>
<dbReference type="Proteomes" id="UP001589670">
    <property type="component" value="Unassembled WGS sequence"/>
</dbReference>
<reference evidence="4 5" key="1">
    <citation type="submission" date="2024-09" db="EMBL/GenBank/DDBJ databases">
        <authorList>
            <person name="Sun Q."/>
            <person name="Mori K."/>
        </authorList>
    </citation>
    <scope>NUCLEOTIDE SEQUENCE [LARGE SCALE GENOMIC DNA]</scope>
    <source>
        <strain evidence="4 5">CECT 9424</strain>
    </source>
</reference>
<evidence type="ECO:0000313" key="4">
    <source>
        <dbReference type="EMBL" id="MFB9151260.1"/>
    </source>
</evidence>
<accession>A0ABV5I3J7</accession>
<dbReference type="Gene3D" id="3.40.50.720">
    <property type="entry name" value="NAD(P)-binding Rossmann-like Domain"/>
    <property type="match status" value="2"/>
</dbReference>
<dbReference type="RefSeq" id="WP_377070836.1">
    <property type="nucleotide sequence ID" value="NZ_JBHMEC010000026.1"/>
</dbReference>
<dbReference type="InterPro" id="IPR006140">
    <property type="entry name" value="D-isomer_DH_NAD-bd"/>
</dbReference>
<evidence type="ECO:0000256" key="1">
    <source>
        <dbReference type="ARBA" id="ARBA00023002"/>
    </source>
</evidence>
<keyword evidence="2" id="KW-0520">NAD</keyword>
<evidence type="ECO:0000256" key="2">
    <source>
        <dbReference type="ARBA" id="ARBA00023027"/>
    </source>
</evidence>
<evidence type="ECO:0000313" key="5">
    <source>
        <dbReference type="Proteomes" id="UP001589670"/>
    </source>
</evidence>
<dbReference type="PANTHER" id="PTHR43333:SF1">
    <property type="entry name" value="D-ISOMER SPECIFIC 2-HYDROXYACID DEHYDROGENASE NAD-BINDING DOMAIN-CONTAINING PROTEIN"/>
    <property type="match status" value="1"/>
</dbReference>
<name>A0ABV5I3J7_9RHOB</name>
<comment type="caution">
    <text evidence="4">The sequence shown here is derived from an EMBL/GenBank/DDBJ whole genome shotgun (WGS) entry which is preliminary data.</text>
</comment>
<keyword evidence="1" id="KW-0560">Oxidoreductase</keyword>
<dbReference type="SUPFAM" id="SSF51735">
    <property type="entry name" value="NAD(P)-binding Rossmann-fold domains"/>
    <property type="match status" value="1"/>
</dbReference>
<evidence type="ECO:0000259" key="3">
    <source>
        <dbReference type="Pfam" id="PF02826"/>
    </source>
</evidence>
<dbReference type="Pfam" id="PF02826">
    <property type="entry name" value="2-Hacid_dh_C"/>
    <property type="match status" value="1"/>
</dbReference>